<evidence type="ECO:0000313" key="1">
    <source>
        <dbReference type="EMBL" id="RDX42583.1"/>
    </source>
</evidence>
<keyword evidence="2" id="KW-1185">Reference proteome</keyword>
<organism evidence="1 2">
    <name type="scientific">Lentinus brumalis</name>
    <dbReference type="NCBI Taxonomy" id="2498619"/>
    <lineage>
        <taxon>Eukaryota</taxon>
        <taxon>Fungi</taxon>
        <taxon>Dikarya</taxon>
        <taxon>Basidiomycota</taxon>
        <taxon>Agaricomycotina</taxon>
        <taxon>Agaricomycetes</taxon>
        <taxon>Polyporales</taxon>
        <taxon>Polyporaceae</taxon>
        <taxon>Lentinus</taxon>
    </lineage>
</organism>
<reference evidence="1 2" key="1">
    <citation type="journal article" date="2018" name="Biotechnol. Biofuels">
        <title>Integrative visual omics of the white-rot fungus Polyporus brumalis exposes the biotechnological potential of its oxidative enzymes for delignifying raw plant biomass.</title>
        <authorList>
            <person name="Miyauchi S."/>
            <person name="Rancon A."/>
            <person name="Drula E."/>
            <person name="Hage H."/>
            <person name="Chaduli D."/>
            <person name="Favel A."/>
            <person name="Grisel S."/>
            <person name="Henrissat B."/>
            <person name="Herpoel-Gimbert I."/>
            <person name="Ruiz-Duenas F.J."/>
            <person name="Chevret D."/>
            <person name="Hainaut M."/>
            <person name="Lin J."/>
            <person name="Wang M."/>
            <person name="Pangilinan J."/>
            <person name="Lipzen A."/>
            <person name="Lesage-Meessen L."/>
            <person name="Navarro D."/>
            <person name="Riley R."/>
            <person name="Grigoriev I.V."/>
            <person name="Zhou S."/>
            <person name="Raouche S."/>
            <person name="Rosso M.N."/>
        </authorList>
    </citation>
    <scope>NUCLEOTIDE SEQUENCE [LARGE SCALE GENOMIC DNA]</scope>
    <source>
        <strain evidence="1 2">BRFM 1820</strain>
    </source>
</reference>
<sequence length="213" mass="23353">MKVSFTFRIARVSNVPCPSQGPTMGPSYPVFFVRYLTSTRRMSLKAFPLGTGPTPGLSAPCGLAAPGSTKKALSVQVADQNTRLGLLRVYARVRNHTVSGGLTESLVAARSLLLAPASHPRRCPGRASLRQVARIRQAHSNLAARNDHFASTYLVPAIDRSNVQQRAAYTRVTRSYRRTSHVLDLRLRHTTHSTIFDFEVARDSRSALRDAAA</sequence>
<accession>A0A371CQL8</accession>
<name>A0A371CQL8_9APHY</name>
<dbReference type="AlphaFoldDB" id="A0A371CQL8"/>
<evidence type="ECO:0000313" key="2">
    <source>
        <dbReference type="Proteomes" id="UP000256964"/>
    </source>
</evidence>
<dbReference type="EMBL" id="KZ857481">
    <property type="protein sequence ID" value="RDX42583.1"/>
    <property type="molecule type" value="Genomic_DNA"/>
</dbReference>
<proteinExistence type="predicted"/>
<gene>
    <name evidence="1" type="ORF">OH76DRAFT_94274</name>
</gene>
<protein>
    <submittedName>
        <fullName evidence="1">Uncharacterized protein</fullName>
    </submittedName>
</protein>
<dbReference type="Proteomes" id="UP000256964">
    <property type="component" value="Unassembled WGS sequence"/>
</dbReference>